<evidence type="ECO:0000313" key="4">
    <source>
        <dbReference type="Proteomes" id="UP000012149"/>
    </source>
</evidence>
<dbReference type="Proteomes" id="UP000012149">
    <property type="component" value="Unassembled WGS sequence"/>
</dbReference>
<evidence type="ECO:0000256" key="1">
    <source>
        <dbReference type="ARBA" id="ARBA00007637"/>
    </source>
</evidence>
<dbReference type="SUPFAM" id="SSF51735">
    <property type="entry name" value="NAD(P)-binding Rossmann-fold domains"/>
    <property type="match status" value="1"/>
</dbReference>
<dbReference type="EMBL" id="AKWE02000029">
    <property type="protein sequence ID" value="EMO59522.1"/>
    <property type="molecule type" value="Genomic_DNA"/>
</dbReference>
<comment type="caution">
    <text evidence="3">The sequence shown here is derived from an EMBL/GenBank/DDBJ whole genome shotgun (WGS) entry which is preliminary data.</text>
</comment>
<evidence type="ECO:0000313" key="3">
    <source>
        <dbReference type="EMBL" id="EMO59522.1"/>
    </source>
</evidence>
<reference evidence="3 4" key="1">
    <citation type="submission" date="2013-01" db="EMBL/GenBank/DDBJ databases">
        <authorList>
            <person name="Harkins D.M."/>
            <person name="Durkin A.S."/>
            <person name="Brinkac L.M."/>
            <person name="Haft D.H."/>
            <person name="Selengut J.D."/>
            <person name="Sanka R."/>
            <person name="DePew J."/>
            <person name="Purushe J."/>
            <person name="Matthias M.A."/>
            <person name="Vinetz J.M."/>
            <person name="Sutton G.G."/>
            <person name="Nierman W.C."/>
            <person name="Fouts D.E."/>
        </authorList>
    </citation>
    <scope>NUCLEOTIDE SEQUENCE [LARGE SCALE GENOMIC DNA]</scope>
    <source>
        <strain evidence="3 4">CBC1416</strain>
    </source>
</reference>
<comment type="similarity">
    <text evidence="1">Belongs to the NAD(P)-dependent epimerase/dehydratase family.</text>
</comment>
<dbReference type="GO" id="GO:0033499">
    <property type="term" value="P:galactose catabolic process via UDP-galactose, Leloir pathway"/>
    <property type="evidence" value="ECO:0007669"/>
    <property type="project" value="TreeGrafter"/>
</dbReference>
<dbReference type="Gene3D" id="3.90.25.10">
    <property type="entry name" value="UDP-galactose 4-epimerase, domain 1"/>
    <property type="match status" value="1"/>
</dbReference>
<dbReference type="AlphaFoldDB" id="M6VPV6"/>
<gene>
    <name evidence="3" type="ORF">LEP1GSC161_1215</name>
</gene>
<feature type="non-terminal residue" evidence="3">
    <location>
        <position position="1"/>
    </location>
</feature>
<dbReference type="PANTHER" id="PTHR43725:SF53">
    <property type="entry name" value="UDP-ARABINOSE 4-EPIMERASE 1"/>
    <property type="match status" value="1"/>
</dbReference>
<organism evidence="3 4">
    <name type="scientific">Leptospira santarosai str. CBC1416</name>
    <dbReference type="NCBI Taxonomy" id="1193059"/>
    <lineage>
        <taxon>Bacteria</taxon>
        <taxon>Pseudomonadati</taxon>
        <taxon>Spirochaetota</taxon>
        <taxon>Spirochaetia</taxon>
        <taxon>Leptospirales</taxon>
        <taxon>Leptospiraceae</taxon>
        <taxon>Leptospira</taxon>
    </lineage>
</organism>
<accession>M6VPV6</accession>
<sequence length="76" mass="8471">VNLGSEKGYSVLEMIRLAEEVVGRSIPHKISERRAGDPAKLLASSAAAQRLLKWTPEYSEAKTLLKTMWDVYQNPA</sequence>
<dbReference type="PANTHER" id="PTHR43725">
    <property type="entry name" value="UDP-GLUCOSE 4-EPIMERASE"/>
    <property type="match status" value="1"/>
</dbReference>
<protein>
    <recommendedName>
        <fullName evidence="2">UDP-glucose 4-epimerase</fullName>
    </recommendedName>
</protein>
<evidence type="ECO:0000256" key="2">
    <source>
        <dbReference type="ARBA" id="ARBA00018569"/>
    </source>
</evidence>
<name>M6VPV6_9LEPT</name>
<dbReference type="InterPro" id="IPR036291">
    <property type="entry name" value="NAD(P)-bd_dom_sf"/>
</dbReference>
<proteinExistence type="inferred from homology"/>